<comment type="caution">
    <text evidence="1">The sequence shown here is derived from an EMBL/GenBank/DDBJ whole genome shotgun (WGS) entry which is preliminary data.</text>
</comment>
<proteinExistence type="predicted"/>
<protein>
    <submittedName>
        <fullName evidence="1">Membrane protein</fullName>
    </submittedName>
</protein>
<dbReference type="Proteomes" id="UP000766570">
    <property type="component" value="Unassembled WGS sequence"/>
</dbReference>
<name>A0ABS4WFP8_9MICC</name>
<accession>A0ABS4WFP8</accession>
<evidence type="ECO:0000313" key="2">
    <source>
        <dbReference type="Proteomes" id="UP000766570"/>
    </source>
</evidence>
<organism evidence="1 2">
    <name type="scientific">Paeniglutamicibacter psychrophenolicus</name>
    <dbReference type="NCBI Taxonomy" id="257454"/>
    <lineage>
        <taxon>Bacteria</taxon>
        <taxon>Bacillati</taxon>
        <taxon>Actinomycetota</taxon>
        <taxon>Actinomycetes</taxon>
        <taxon>Micrococcales</taxon>
        <taxon>Micrococcaceae</taxon>
        <taxon>Paeniglutamicibacter</taxon>
    </lineage>
</organism>
<gene>
    <name evidence="1" type="ORF">JOF46_002940</name>
</gene>
<reference evidence="1 2" key="1">
    <citation type="submission" date="2021-03" db="EMBL/GenBank/DDBJ databases">
        <title>Sequencing the genomes of 1000 actinobacteria strains.</title>
        <authorList>
            <person name="Klenk H.-P."/>
        </authorList>
    </citation>
    <scope>NUCLEOTIDE SEQUENCE [LARGE SCALE GENOMIC DNA]</scope>
    <source>
        <strain evidence="1 2">DSM 15454</strain>
    </source>
</reference>
<keyword evidence="2" id="KW-1185">Reference proteome</keyword>
<dbReference type="EMBL" id="JAGIOE010000001">
    <property type="protein sequence ID" value="MBP2375028.1"/>
    <property type="molecule type" value="Genomic_DNA"/>
</dbReference>
<evidence type="ECO:0000313" key="1">
    <source>
        <dbReference type="EMBL" id="MBP2375028.1"/>
    </source>
</evidence>
<sequence length="37" mass="4214">MRWQSSPGDFAAPGLTWEKPRIGHLQHATDPITWLDP</sequence>